<dbReference type="InterPro" id="IPR001753">
    <property type="entry name" value="Enoyl-CoA_hydra/iso"/>
</dbReference>
<sequence>MTEAIQYRIDDDKGYGEIRLNRPDKHNAVSIDMTHALKSALEAAKEQPIKFLTITGTGDRTFCAGGDLHDLHGEMSPDEAFSLLYPMKEVLYEIASFPVPVICLLNGDAVGGGCEIATACDLRISRGERRFGFIQSTLGITPGWGGGVLLYEKVHPSFALQWIMEGAHFQADELRHQGWIHRIIAEKDWQDQEYVLQPYLSKSEEQMKTLKSQYKKKLSILPLSAQMDDEVRNCATLWDSPEHKNAVSKFMSRK</sequence>
<evidence type="ECO:0000313" key="2">
    <source>
        <dbReference type="Proteomes" id="UP001597502"/>
    </source>
</evidence>
<dbReference type="CDD" id="cd06558">
    <property type="entry name" value="crotonase-like"/>
    <property type="match status" value="1"/>
</dbReference>
<dbReference type="RefSeq" id="WP_382392128.1">
    <property type="nucleotide sequence ID" value="NZ_JBHUNA010000009.1"/>
</dbReference>
<dbReference type="PANTHER" id="PTHR11941:SF54">
    <property type="entry name" value="ENOYL-COA HYDRATASE, MITOCHONDRIAL"/>
    <property type="match status" value="1"/>
</dbReference>
<evidence type="ECO:0000313" key="1">
    <source>
        <dbReference type="EMBL" id="MFD2760551.1"/>
    </source>
</evidence>
<organism evidence="1 2">
    <name type="scientific">Lentibacillus juripiscarius</name>
    <dbReference type="NCBI Taxonomy" id="257446"/>
    <lineage>
        <taxon>Bacteria</taxon>
        <taxon>Bacillati</taxon>
        <taxon>Bacillota</taxon>
        <taxon>Bacilli</taxon>
        <taxon>Bacillales</taxon>
        <taxon>Bacillaceae</taxon>
        <taxon>Lentibacillus</taxon>
    </lineage>
</organism>
<dbReference type="InterPro" id="IPR029045">
    <property type="entry name" value="ClpP/crotonase-like_dom_sf"/>
</dbReference>
<protein>
    <submittedName>
        <fullName evidence="1">Enoyl-CoA hydratase/isomerase family protein</fullName>
    </submittedName>
</protein>
<accession>A0ABW5V525</accession>
<dbReference type="EMBL" id="JBHUNA010000009">
    <property type="protein sequence ID" value="MFD2760551.1"/>
    <property type="molecule type" value="Genomic_DNA"/>
</dbReference>
<proteinExistence type="predicted"/>
<dbReference type="SUPFAM" id="SSF52096">
    <property type="entry name" value="ClpP/crotonase"/>
    <property type="match status" value="1"/>
</dbReference>
<dbReference type="Proteomes" id="UP001597502">
    <property type="component" value="Unassembled WGS sequence"/>
</dbReference>
<reference evidence="2" key="1">
    <citation type="journal article" date="2019" name="Int. J. Syst. Evol. Microbiol.">
        <title>The Global Catalogue of Microorganisms (GCM) 10K type strain sequencing project: providing services to taxonomists for standard genome sequencing and annotation.</title>
        <authorList>
            <consortium name="The Broad Institute Genomics Platform"/>
            <consortium name="The Broad Institute Genome Sequencing Center for Infectious Disease"/>
            <person name="Wu L."/>
            <person name="Ma J."/>
        </authorList>
    </citation>
    <scope>NUCLEOTIDE SEQUENCE [LARGE SCALE GENOMIC DNA]</scope>
    <source>
        <strain evidence="2">TISTR 1535</strain>
    </source>
</reference>
<keyword evidence="2" id="KW-1185">Reference proteome</keyword>
<dbReference type="Gene3D" id="3.90.226.10">
    <property type="entry name" value="2-enoyl-CoA Hydratase, Chain A, domain 1"/>
    <property type="match status" value="1"/>
</dbReference>
<dbReference type="Pfam" id="PF00378">
    <property type="entry name" value="ECH_1"/>
    <property type="match status" value="1"/>
</dbReference>
<gene>
    <name evidence="1" type="ORF">ACFSUO_06140</name>
</gene>
<dbReference type="PANTHER" id="PTHR11941">
    <property type="entry name" value="ENOYL-COA HYDRATASE-RELATED"/>
    <property type="match status" value="1"/>
</dbReference>
<name>A0ABW5V525_9BACI</name>
<comment type="caution">
    <text evidence="1">The sequence shown here is derived from an EMBL/GenBank/DDBJ whole genome shotgun (WGS) entry which is preliminary data.</text>
</comment>